<dbReference type="OrthoDB" id="9794407at2"/>
<reference evidence="4 5" key="1">
    <citation type="submission" date="2015-01" db="EMBL/GenBank/DDBJ databases">
        <title>Paenibacillus swuensis/DY6/whole genome sequencing.</title>
        <authorList>
            <person name="Kim M.K."/>
            <person name="Srinivasan S."/>
            <person name="Lee J.-J."/>
        </authorList>
    </citation>
    <scope>NUCLEOTIDE SEQUENCE [LARGE SCALE GENOMIC DNA]</scope>
    <source>
        <strain evidence="4 5">DY6</strain>
    </source>
</reference>
<dbReference type="KEGG" id="pswu:SY83_02690"/>
<evidence type="ECO:0000259" key="3">
    <source>
        <dbReference type="Pfam" id="PF17836"/>
    </source>
</evidence>
<dbReference type="Gene3D" id="3.40.50.20">
    <property type="match status" value="1"/>
</dbReference>
<dbReference type="SUPFAM" id="SSF51161">
    <property type="entry name" value="Trimeric LpxA-like enzymes"/>
    <property type="match status" value="1"/>
</dbReference>
<gene>
    <name evidence="4" type="ORF">SY83_02690</name>
</gene>
<dbReference type="InterPro" id="IPR041561">
    <property type="entry name" value="PglD_N"/>
</dbReference>
<dbReference type="PANTHER" id="PTHR43300:SF7">
    <property type="entry name" value="UDP-N-ACETYLBACILLOSAMINE N-ACETYLTRANSFERASE"/>
    <property type="match status" value="1"/>
</dbReference>
<dbReference type="Proteomes" id="UP000076927">
    <property type="component" value="Chromosome"/>
</dbReference>
<dbReference type="CDD" id="cd03360">
    <property type="entry name" value="LbH_AT_putative"/>
    <property type="match status" value="1"/>
</dbReference>
<dbReference type="NCBIfam" id="TIGR03570">
    <property type="entry name" value="NeuD_NnaD"/>
    <property type="match status" value="1"/>
</dbReference>
<name>A0A172TEH2_9BACL</name>
<dbReference type="EMBL" id="CP011388">
    <property type="protein sequence ID" value="ANE45410.1"/>
    <property type="molecule type" value="Genomic_DNA"/>
</dbReference>
<sequence>MKPLIIIGAGGQARETAQWVEDVNQTLQEPWALLGFADDHAANEHMNILGNVDEVCANVDENVYFICAIGNSAVRQNLVERMESIRPACKFATIIHPSAVVAGSAKIGSGCLVAPHTVISTDVRLDRHVLINYGSTIGHDSLIHDYASIMPGTSVSGQVTVEALAELGAGSVILPGLTVHEGAVIGAGAVVTTPIPAHSIAVGVPAKVIKTRQENGRKADA</sequence>
<evidence type="ECO:0000256" key="2">
    <source>
        <dbReference type="PIRSR" id="PIRSR620019-2"/>
    </source>
</evidence>
<dbReference type="STRING" id="1178515.SY83_02690"/>
<organism evidence="4 5">
    <name type="scientific">Paenibacillus swuensis</name>
    <dbReference type="NCBI Taxonomy" id="1178515"/>
    <lineage>
        <taxon>Bacteria</taxon>
        <taxon>Bacillati</taxon>
        <taxon>Bacillota</taxon>
        <taxon>Bacilli</taxon>
        <taxon>Bacillales</taxon>
        <taxon>Paenibacillaceae</taxon>
        <taxon>Paenibacillus</taxon>
    </lineage>
</organism>
<proteinExistence type="predicted"/>
<dbReference type="PANTHER" id="PTHR43300">
    <property type="entry name" value="ACETYLTRANSFERASE"/>
    <property type="match status" value="1"/>
</dbReference>
<protein>
    <recommendedName>
        <fullName evidence="3">PglD N-terminal domain-containing protein</fullName>
    </recommendedName>
</protein>
<evidence type="ECO:0000313" key="5">
    <source>
        <dbReference type="Proteomes" id="UP000076927"/>
    </source>
</evidence>
<feature type="binding site" evidence="2">
    <location>
        <position position="70"/>
    </location>
    <ligand>
        <name>substrate</name>
    </ligand>
</feature>
<evidence type="ECO:0000256" key="1">
    <source>
        <dbReference type="PIRSR" id="PIRSR620019-1"/>
    </source>
</evidence>
<feature type="domain" description="PglD N-terminal" evidence="3">
    <location>
        <begin position="4"/>
        <end position="81"/>
    </location>
</feature>
<feature type="site" description="Increases basicity of active site His" evidence="1">
    <location>
        <position position="140"/>
    </location>
</feature>
<dbReference type="RefSeq" id="WP_068604020.1">
    <property type="nucleotide sequence ID" value="NZ_CP011388.1"/>
</dbReference>
<dbReference type="AlphaFoldDB" id="A0A172TEH2"/>
<dbReference type="PATRIC" id="fig|1178515.4.peg.522"/>
<dbReference type="InterPro" id="IPR050179">
    <property type="entry name" value="Trans_hexapeptide_repeat"/>
</dbReference>
<dbReference type="InterPro" id="IPR011004">
    <property type="entry name" value="Trimer_LpxA-like_sf"/>
</dbReference>
<evidence type="ECO:0000313" key="4">
    <source>
        <dbReference type="EMBL" id="ANE45410.1"/>
    </source>
</evidence>
<keyword evidence="5" id="KW-1185">Reference proteome</keyword>
<dbReference type="InterPro" id="IPR020019">
    <property type="entry name" value="AcTrfase_PglD-like"/>
</dbReference>
<accession>A0A172TEH2</accession>
<dbReference type="Pfam" id="PF17836">
    <property type="entry name" value="PglD_N"/>
    <property type="match status" value="1"/>
</dbReference>
<dbReference type="Gene3D" id="2.160.10.10">
    <property type="entry name" value="Hexapeptide repeat proteins"/>
    <property type="match status" value="1"/>
</dbReference>
<feature type="active site" description="Proton acceptor" evidence="1">
    <location>
        <position position="139"/>
    </location>
</feature>